<evidence type="ECO:0000259" key="4">
    <source>
        <dbReference type="Pfam" id="PF04577"/>
    </source>
</evidence>
<keyword evidence="3" id="KW-0325">Glycoprotein</keyword>
<dbReference type="EMBL" id="CP139960">
    <property type="protein sequence ID" value="WQD39664.1"/>
    <property type="molecule type" value="Genomic_DNA"/>
</dbReference>
<dbReference type="InterPro" id="IPR007657">
    <property type="entry name" value="Glycosyltransferase_61"/>
</dbReference>
<evidence type="ECO:0000256" key="3">
    <source>
        <dbReference type="ARBA" id="ARBA00023180"/>
    </source>
</evidence>
<gene>
    <name evidence="5" type="ORF">U0035_05825</name>
</gene>
<accession>A0ABZ0WAK2</accession>
<dbReference type="PANTHER" id="PTHR20961">
    <property type="entry name" value="GLYCOSYLTRANSFERASE"/>
    <property type="match status" value="1"/>
</dbReference>
<dbReference type="Pfam" id="PF04577">
    <property type="entry name" value="Glyco_transf_61"/>
    <property type="match status" value="1"/>
</dbReference>
<keyword evidence="2 5" id="KW-0808">Transferase</keyword>
<evidence type="ECO:0000313" key="5">
    <source>
        <dbReference type="EMBL" id="WQD39664.1"/>
    </source>
</evidence>
<keyword evidence="6" id="KW-1185">Reference proteome</keyword>
<name>A0ABZ0WAK2_9BACT</name>
<protein>
    <submittedName>
        <fullName evidence="5">Glycosyltransferase family 61 protein</fullName>
        <ecNumber evidence="5">2.4.-.-</ecNumber>
    </submittedName>
</protein>
<evidence type="ECO:0000313" key="6">
    <source>
        <dbReference type="Proteomes" id="UP001325680"/>
    </source>
</evidence>
<dbReference type="RefSeq" id="WP_114789085.1">
    <property type="nucleotide sequence ID" value="NZ_CP139960.1"/>
</dbReference>
<feature type="domain" description="Glycosyltransferase 61 catalytic" evidence="4">
    <location>
        <begin position="197"/>
        <end position="317"/>
    </location>
</feature>
<evidence type="ECO:0000256" key="1">
    <source>
        <dbReference type="ARBA" id="ARBA00022676"/>
    </source>
</evidence>
<dbReference type="InterPro" id="IPR049625">
    <property type="entry name" value="Glyco_transf_61_cat"/>
</dbReference>
<dbReference type="GO" id="GO:0016757">
    <property type="term" value="F:glycosyltransferase activity"/>
    <property type="evidence" value="ECO:0007669"/>
    <property type="project" value="UniProtKB-KW"/>
</dbReference>
<proteinExistence type="predicted"/>
<organism evidence="5 6">
    <name type="scientific">Niabella yanshanensis</name>
    <dbReference type="NCBI Taxonomy" id="577386"/>
    <lineage>
        <taxon>Bacteria</taxon>
        <taxon>Pseudomonadati</taxon>
        <taxon>Bacteroidota</taxon>
        <taxon>Chitinophagia</taxon>
        <taxon>Chitinophagales</taxon>
        <taxon>Chitinophagaceae</taxon>
        <taxon>Niabella</taxon>
    </lineage>
</organism>
<dbReference type="EC" id="2.4.-.-" evidence="5"/>
<sequence length="387" mass="45132">MGTFRNIIVAIRKKVIYFYFKFKKYQLLTLEETIRCLKPSCIRTVPGSAVALPEISYQNNLQKVFFEAYTFRSEAVYVWECDFQNGFISKHGSVVIDNKVLCTDWDHRGFEHRFWKKDKRPLKYVKKLIPLLSHHQDLTSPSVLTGYYDFVLMVAAKLSRIKDALGNQDIRDITIAYHSFGGHYEKEYLELLGFRAENYIDTRAYKISANKVIFGNAGSWKPSVNEIKSLKKNIEQRLNISPLTPSADNRIYISRKGRRRIENEIELIELLREFNFIIIEDKERSVAEQIEIYRNASFIIGPHGASFANIIWCRPETFLYELFSKSWYPDYFLYLSSINHMHYAAYQDETSEEINGDLFRALCQDIQVSIPILRASLEKILGKSASA</sequence>
<reference evidence="5 6" key="1">
    <citation type="submission" date="2023-12" db="EMBL/GenBank/DDBJ databases">
        <title>Genome sequencing and assembly of bacterial species from a model synthetic community.</title>
        <authorList>
            <person name="Hogle S.L."/>
        </authorList>
    </citation>
    <scope>NUCLEOTIDE SEQUENCE [LARGE SCALE GENOMIC DNA]</scope>
    <source>
        <strain evidence="5 6">HAMBI_3031</strain>
    </source>
</reference>
<dbReference type="Proteomes" id="UP001325680">
    <property type="component" value="Chromosome"/>
</dbReference>
<evidence type="ECO:0000256" key="2">
    <source>
        <dbReference type="ARBA" id="ARBA00022679"/>
    </source>
</evidence>
<keyword evidence="1 5" id="KW-0328">Glycosyltransferase</keyword>